<protein>
    <submittedName>
        <fullName evidence="6">Winged helix-turn-helix domain-containing protein</fullName>
    </submittedName>
</protein>
<name>A0ABW2YEC5_9GAMM</name>
<sequence length="971" mass="106290">MTAPSPVPGDGAILVVGDVRIDLRYRRVMRPEGQAELPQRMFDLLLVFLAEPGVLHTRDTLFERVWPGVVVEDSNLSQSVWMLRKALGEPRKHWIRTVSKRGYVFEPPTPVRAEPIPALQADTDERRREPATAQATDEVANPPISGKADDAPDMPVGDGAVPMPDAPPPARPRRRGDTIPAILPVLALVAMWALLLAAVLPSTPPRQTDAIAPVLPATREVVVLQADTGEADDATRAPVALLDAWLSWKLDLLPEVVRRDALPRSQGPGTRWVVVLSAEPIAGSPDGLLLRARIGQGGSGDRRDPPDLELIERGTHDGLSAAVDALSQRIVARLLPHRADARWPALSLPPDIARRHAAAFEARRERDWARARSEAEAVASAMPTFAPAHLALAELSLRHNRTRDALSHIGMARRGLAPLPADALRILDAQAALVDPRRQPEAARALADLSRTFPARADFALAHARLLLRSGDPRAAQALLQGTAIDWTLEPQERRIRRQLLLTEIVGTLGDLDTARTQAQQTLAQLARLGPGWALERGSVRMQLARVHHGQASQTPSPALFELAAGEFEAAGDTLGARYARYLADEARRGVAPGETPSMRVLREEARSAGNAAIETEMLRREAFKHYNAGSHGEYRRLLRDALEVANASGDTALQDALEFDLLNQDVLVGNHASAKARIARLSRGTHTDERVYWAAEFDAMLHLRGGDVASAQAALARAERRLTAQGRALPRTIAVRLACVRGDIDLVRGDVASARRRIDACRHAEEGYLRQWSQILAAQADLLEGDPAQARVHLAQIERAIDDMPRGTDHWIMVETVAALLARVREYDRAERLYGTALQRCEDAGYELLATGMRIGLAEIAMARGDRARSRAIADEARRQAPSDAWLLQRRLDTLDLIDSLHAGDPAQTRARWSQLHERARRHDDGVLLAELESLAREAGFDEAVGLRRDAASRALPGATLDWLSTDPSR</sequence>
<dbReference type="SMART" id="SM00862">
    <property type="entry name" value="Trans_reg_C"/>
    <property type="match status" value="1"/>
</dbReference>
<dbReference type="PROSITE" id="PS51755">
    <property type="entry name" value="OMPR_PHOB"/>
    <property type="match status" value="1"/>
</dbReference>
<dbReference type="CDD" id="cd00383">
    <property type="entry name" value="trans_reg_C"/>
    <property type="match status" value="1"/>
</dbReference>
<dbReference type="InterPro" id="IPR036388">
    <property type="entry name" value="WH-like_DNA-bd_sf"/>
</dbReference>
<dbReference type="RefSeq" id="WP_386824422.1">
    <property type="nucleotide sequence ID" value="NZ_JBHTIF010000002.1"/>
</dbReference>
<proteinExistence type="predicted"/>
<accession>A0ABW2YEC5</accession>
<evidence type="ECO:0000256" key="2">
    <source>
        <dbReference type="PROSITE-ProRule" id="PRU01091"/>
    </source>
</evidence>
<dbReference type="Pfam" id="PF00486">
    <property type="entry name" value="Trans_reg_C"/>
    <property type="match status" value="1"/>
</dbReference>
<reference evidence="7" key="1">
    <citation type="journal article" date="2019" name="Int. J. Syst. Evol. Microbiol.">
        <title>The Global Catalogue of Microorganisms (GCM) 10K type strain sequencing project: providing services to taxonomists for standard genome sequencing and annotation.</title>
        <authorList>
            <consortium name="The Broad Institute Genomics Platform"/>
            <consortium name="The Broad Institute Genome Sequencing Center for Infectious Disease"/>
            <person name="Wu L."/>
            <person name="Ma J."/>
        </authorList>
    </citation>
    <scope>NUCLEOTIDE SEQUENCE [LARGE SCALE GENOMIC DNA]</scope>
    <source>
        <strain evidence="7">CCUG 55585</strain>
    </source>
</reference>
<evidence type="ECO:0000256" key="4">
    <source>
        <dbReference type="SAM" id="Phobius"/>
    </source>
</evidence>
<comment type="caution">
    <text evidence="6">The sequence shown here is derived from an EMBL/GenBank/DDBJ whole genome shotgun (WGS) entry which is preliminary data.</text>
</comment>
<dbReference type="InterPro" id="IPR001867">
    <property type="entry name" value="OmpR/PhoB-type_DNA-bd"/>
</dbReference>
<organism evidence="6 7">
    <name type="scientific">Lysobacter brunescens</name>
    <dbReference type="NCBI Taxonomy" id="262323"/>
    <lineage>
        <taxon>Bacteria</taxon>
        <taxon>Pseudomonadati</taxon>
        <taxon>Pseudomonadota</taxon>
        <taxon>Gammaproteobacteria</taxon>
        <taxon>Lysobacterales</taxon>
        <taxon>Lysobacteraceae</taxon>
        <taxon>Lysobacter</taxon>
    </lineage>
</organism>
<dbReference type="SUPFAM" id="SSF46894">
    <property type="entry name" value="C-terminal effector domain of the bipartite response regulators"/>
    <property type="match status" value="1"/>
</dbReference>
<feature type="DNA-binding region" description="OmpR/PhoB-type" evidence="2">
    <location>
        <begin position="11"/>
        <end position="107"/>
    </location>
</feature>
<keyword evidence="4" id="KW-0472">Membrane</keyword>
<evidence type="ECO:0000313" key="6">
    <source>
        <dbReference type="EMBL" id="MFD0726498.1"/>
    </source>
</evidence>
<evidence type="ECO:0000256" key="3">
    <source>
        <dbReference type="SAM" id="MobiDB-lite"/>
    </source>
</evidence>
<dbReference type="InterPro" id="IPR016032">
    <property type="entry name" value="Sig_transdc_resp-reg_C-effctor"/>
</dbReference>
<keyword evidence="7" id="KW-1185">Reference proteome</keyword>
<keyword evidence="4" id="KW-0812">Transmembrane</keyword>
<dbReference type="EMBL" id="JBHTIF010000002">
    <property type="protein sequence ID" value="MFD0726498.1"/>
    <property type="molecule type" value="Genomic_DNA"/>
</dbReference>
<dbReference type="Gene3D" id="1.10.10.10">
    <property type="entry name" value="Winged helix-like DNA-binding domain superfamily/Winged helix DNA-binding domain"/>
    <property type="match status" value="1"/>
</dbReference>
<evidence type="ECO:0000313" key="7">
    <source>
        <dbReference type="Proteomes" id="UP001597110"/>
    </source>
</evidence>
<dbReference type="SUPFAM" id="SSF48452">
    <property type="entry name" value="TPR-like"/>
    <property type="match status" value="1"/>
</dbReference>
<dbReference type="Proteomes" id="UP001597110">
    <property type="component" value="Unassembled WGS sequence"/>
</dbReference>
<dbReference type="InterPro" id="IPR011990">
    <property type="entry name" value="TPR-like_helical_dom_sf"/>
</dbReference>
<feature type="domain" description="OmpR/PhoB-type" evidence="5">
    <location>
        <begin position="11"/>
        <end position="107"/>
    </location>
</feature>
<feature type="region of interest" description="Disordered" evidence="3">
    <location>
        <begin position="119"/>
        <end position="175"/>
    </location>
</feature>
<keyword evidence="1 2" id="KW-0238">DNA-binding</keyword>
<feature type="transmembrane region" description="Helical" evidence="4">
    <location>
        <begin position="181"/>
        <end position="200"/>
    </location>
</feature>
<keyword evidence="4" id="KW-1133">Transmembrane helix</keyword>
<gene>
    <name evidence="6" type="ORF">ACFQ0E_12930</name>
</gene>
<evidence type="ECO:0000256" key="1">
    <source>
        <dbReference type="ARBA" id="ARBA00023125"/>
    </source>
</evidence>
<evidence type="ECO:0000259" key="5">
    <source>
        <dbReference type="PROSITE" id="PS51755"/>
    </source>
</evidence>